<accession>L9VL66</accession>
<evidence type="ECO:0000259" key="2">
    <source>
        <dbReference type="Pfam" id="PF01850"/>
    </source>
</evidence>
<dbReference type="PANTHER" id="PTHR35901">
    <property type="entry name" value="RIBONUCLEASE VAPC3"/>
    <property type="match status" value="1"/>
</dbReference>
<dbReference type="AlphaFoldDB" id="L9VL66"/>
<feature type="domain" description="PIN" evidence="2">
    <location>
        <begin position="23"/>
        <end position="109"/>
    </location>
</feature>
<protein>
    <submittedName>
        <fullName evidence="3">PilT protein domain-containing protein</fullName>
    </submittedName>
</protein>
<dbReference type="InterPro" id="IPR044153">
    <property type="entry name" value="PIN_Pae0151-like"/>
</dbReference>
<gene>
    <name evidence="3" type="ORF">C496_18883</name>
</gene>
<dbReference type="InterPro" id="IPR051619">
    <property type="entry name" value="TypeII_TA_RNase_PINc/VapC"/>
</dbReference>
<dbReference type="Pfam" id="PF01850">
    <property type="entry name" value="PIN"/>
    <property type="match status" value="1"/>
</dbReference>
<dbReference type="STRING" id="1114856.GCA_000383975_00451"/>
<dbReference type="InterPro" id="IPR029060">
    <property type="entry name" value="PIN-like_dom_sf"/>
</dbReference>
<dbReference type="InterPro" id="IPR002716">
    <property type="entry name" value="PIN_dom"/>
</dbReference>
<evidence type="ECO:0000256" key="1">
    <source>
        <dbReference type="ARBA" id="ARBA00022842"/>
    </source>
</evidence>
<dbReference type="PATRIC" id="fig|1114856.3.peg.3915"/>
<dbReference type="Gene3D" id="3.40.50.1010">
    <property type="entry name" value="5'-nuclease"/>
    <property type="match status" value="1"/>
</dbReference>
<evidence type="ECO:0000313" key="3">
    <source>
        <dbReference type="EMBL" id="ELY37899.1"/>
    </source>
</evidence>
<name>L9VL66_9EURY</name>
<reference evidence="3 4" key="1">
    <citation type="journal article" date="2014" name="PLoS Genet.">
        <title>Phylogenetically driven sequencing of extremely halophilic archaea reveals strategies for static and dynamic osmo-response.</title>
        <authorList>
            <person name="Becker E.A."/>
            <person name="Seitzer P.M."/>
            <person name="Tritt A."/>
            <person name="Larsen D."/>
            <person name="Krusor M."/>
            <person name="Yao A.I."/>
            <person name="Wu D."/>
            <person name="Madern D."/>
            <person name="Eisen J.A."/>
            <person name="Darling A.E."/>
            <person name="Facciotti M.T."/>
        </authorList>
    </citation>
    <scope>NUCLEOTIDE SEQUENCE [LARGE SCALE GENOMIC DNA]</scope>
    <source>
        <strain evidence="3 4">GA33</strain>
    </source>
</reference>
<organism evidence="3 4">
    <name type="scientific">Natronorubrum tibetense GA33</name>
    <dbReference type="NCBI Taxonomy" id="1114856"/>
    <lineage>
        <taxon>Archaea</taxon>
        <taxon>Methanobacteriati</taxon>
        <taxon>Methanobacteriota</taxon>
        <taxon>Stenosarchaea group</taxon>
        <taxon>Halobacteria</taxon>
        <taxon>Halobacteriales</taxon>
        <taxon>Natrialbaceae</taxon>
        <taxon>Natronorubrum</taxon>
    </lineage>
</organism>
<dbReference type="CDD" id="cd09873">
    <property type="entry name" value="PIN_Pae0151-like"/>
    <property type="match status" value="1"/>
</dbReference>
<keyword evidence="4" id="KW-1185">Reference proteome</keyword>
<keyword evidence="1" id="KW-0460">Magnesium</keyword>
<proteinExistence type="predicted"/>
<evidence type="ECO:0000313" key="4">
    <source>
        <dbReference type="Proteomes" id="UP000011599"/>
    </source>
</evidence>
<dbReference type="EMBL" id="AOHW01000044">
    <property type="protein sequence ID" value="ELY37899.1"/>
    <property type="molecule type" value="Genomic_DNA"/>
</dbReference>
<dbReference type="Proteomes" id="UP000011599">
    <property type="component" value="Unassembled WGS sequence"/>
</dbReference>
<dbReference type="SUPFAM" id="SSF88723">
    <property type="entry name" value="PIN domain-like"/>
    <property type="match status" value="1"/>
</dbReference>
<dbReference type="PANTHER" id="PTHR35901:SF1">
    <property type="entry name" value="EXONUCLEASE VAPC9"/>
    <property type="match status" value="1"/>
</dbReference>
<comment type="caution">
    <text evidence="3">The sequence shown here is derived from an EMBL/GenBank/DDBJ whole genome shotgun (WGS) entry which is preliminary data.</text>
</comment>
<sequence length="123" mass="13487">MVLGRGGASVGIDLLFDEYWLDLTRYEAANAVWKIGVARDELRDSEIEEAIDILDRLEREMGFAVATGSETIDVAQETGLTFYDASYLAVAQREELTLVTEDGPLRDAADGQGVSTAQVRTLE</sequence>
<dbReference type="eggNOG" id="arCOG00729">
    <property type="taxonomic scope" value="Archaea"/>
</dbReference>